<dbReference type="EMBL" id="CP031001">
    <property type="protein sequence ID" value="QHN75796.1"/>
    <property type="molecule type" value="Genomic_DNA"/>
</dbReference>
<dbReference type="SMR" id="A0A6B9V335"/>
<name>A0A6B9V335_ARAHY</name>
<evidence type="ECO:0000313" key="3">
    <source>
        <dbReference type="Proteomes" id="UP000464620"/>
    </source>
</evidence>
<gene>
    <name evidence="2" type="ORF">DS421_19g638370</name>
</gene>
<evidence type="ECO:0000256" key="1">
    <source>
        <dbReference type="SAM" id="SignalP"/>
    </source>
</evidence>
<evidence type="ECO:0000313" key="2">
    <source>
        <dbReference type="EMBL" id="QHN75796.1"/>
    </source>
</evidence>
<dbReference type="Gramene" id="arahy.Tifrunner.gnm2.ann2.Ah19g041600.1">
    <property type="protein sequence ID" value="arahy.Tifrunner.gnm2.ann2.Ah19g041600.1-CDS"/>
    <property type="gene ID" value="arahy.Tifrunner.gnm2.ann2.Ah19g041600"/>
</dbReference>
<dbReference type="AlphaFoldDB" id="A0A6B9V335"/>
<feature type="chain" id="PRO_5025484407" description="Knottin scorpion toxin-like domain-containing protein" evidence="1">
    <location>
        <begin position="30"/>
        <end position="75"/>
    </location>
</feature>
<evidence type="ECO:0008006" key="4">
    <source>
        <dbReference type="Google" id="ProtNLM"/>
    </source>
</evidence>
<dbReference type="Proteomes" id="UP000464620">
    <property type="component" value="Chromosome B09"/>
</dbReference>
<proteinExistence type="predicted"/>
<organism evidence="2 3">
    <name type="scientific">Arachis hypogaea</name>
    <name type="common">Peanut</name>
    <dbReference type="NCBI Taxonomy" id="3818"/>
    <lineage>
        <taxon>Eukaryota</taxon>
        <taxon>Viridiplantae</taxon>
        <taxon>Streptophyta</taxon>
        <taxon>Embryophyta</taxon>
        <taxon>Tracheophyta</taxon>
        <taxon>Spermatophyta</taxon>
        <taxon>Magnoliopsida</taxon>
        <taxon>eudicotyledons</taxon>
        <taxon>Gunneridae</taxon>
        <taxon>Pentapetalae</taxon>
        <taxon>rosids</taxon>
        <taxon>fabids</taxon>
        <taxon>Fabales</taxon>
        <taxon>Fabaceae</taxon>
        <taxon>Papilionoideae</taxon>
        <taxon>50 kb inversion clade</taxon>
        <taxon>dalbergioids sensu lato</taxon>
        <taxon>Dalbergieae</taxon>
        <taxon>Pterocarpus clade</taxon>
        <taxon>Arachis</taxon>
    </lineage>
</organism>
<protein>
    <recommendedName>
        <fullName evidence="4">Knottin scorpion toxin-like domain-containing protein</fullName>
    </recommendedName>
</protein>
<keyword evidence="1" id="KW-0732">Signal</keyword>
<feature type="signal peptide" evidence="1">
    <location>
        <begin position="1"/>
        <end position="29"/>
    </location>
</feature>
<accession>A0A6B9V335</accession>
<sequence>MAKSMANLFSCVLLISVFVFAVTIEVGEGRECHDNFSNYLCERVDFCQSICENLHGGIGTVGYCAYPHCYCSYQC</sequence>
<reference evidence="2 3" key="1">
    <citation type="submission" date="2020-01" db="EMBL/GenBank/DDBJ databases">
        <title>Genome sequence of Arachis hypogaea, cultivar Shitouqi.</title>
        <authorList>
            <person name="Zhuang W."/>
            <person name="Chen H."/>
            <person name="Varshney R."/>
            <person name="Wang D."/>
            <person name="Ming R."/>
        </authorList>
    </citation>
    <scope>NUCLEOTIDE SEQUENCE [LARGE SCALE GENOMIC DNA]</scope>
    <source>
        <tissue evidence="2">Young leaf</tissue>
    </source>
</reference>